<dbReference type="GO" id="GO:0005743">
    <property type="term" value="C:mitochondrial inner membrane"/>
    <property type="evidence" value="ECO:0007669"/>
    <property type="project" value="TreeGrafter"/>
</dbReference>
<evidence type="ECO:0000256" key="10">
    <source>
        <dbReference type="SAM" id="Phobius"/>
    </source>
</evidence>
<dbReference type="PANTHER" id="PTHR13890:SF0">
    <property type="entry name" value="MAGNESIUM TRANSPORTER MRS2 HOMOLOG, MITOCHONDRIAL"/>
    <property type="match status" value="1"/>
</dbReference>
<feature type="transmembrane region" description="Helical" evidence="10">
    <location>
        <begin position="155"/>
        <end position="176"/>
    </location>
</feature>
<keyword evidence="7 10" id="KW-1133">Transmembrane helix</keyword>
<evidence type="ECO:0000256" key="3">
    <source>
        <dbReference type="ARBA" id="ARBA00022448"/>
    </source>
</evidence>
<keyword evidence="8" id="KW-0406">Ion transport</keyword>
<dbReference type="EMBL" id="CVMT01000004">
    <property type="protein sequence ID" value="CRG88489.1"/>
    <property type="molecule type" value="Genomic_DNA"/>
</dbReference>
<sequence length="219" mass="24789">MNEVSMLKAMEGVVISTNPSVADRSSLLLLFLLRYLCESLVHTKLNLILELTRNICGIAQRPCRLQDIAQELLNEDEDMANVHLTDKNAGKPHAPQDPQDPQAPQDVEYLFEAYFKATEAVVQDATILIKNIRRTEETIKSSLSVRRNQIMLLEVRIEILMLALVGATLIAGWYGMNVVNYLEEDKNAFFAILVFSLTSIFVGSLYGMRKLRRIHGLRI</sequence>
<dbReference type="GO" id="GO:0045016">
    <property type="term" value="P:mitochondrial magnesium ion transmembrane transport"/>
    <property type="evidence" value="ECO:0007669"/>
    <property type="project" value="TreeGrafter"/>
</dbReference>
<gene>
    <name evidence="11" type="ORF">PISL3812_05519</name>
</gene>
<dbReference type="InterPro" id="IPR039204">
    <property type="entry name" value="MRS2-like"/>
</dbReference>
<dbReference type="InterPro" id="IPR045863">
    <property type="entry name" value="CorA_TM1_TM2"/>
</dbReference>
<dbReference type="OMA" id="HIEEHEW"/>
<evidence type="ECO:0000256" key="6">
    <source>
        <dbReference type="ARBA" id="ARBA00022946"/>
    </source>
</evidence>
<evidence type="ECO:0000256" key="4">
    <source>
        <dbReference type="ARBA" id="ARBA00022692"/>
    </source>
</evidence>
<keyword evidence="12" id="KW-1185">Reference proteome</keyword>
<dbReference type="OrthoDB" id="10251508at2759"/>
<evidence type="ECO:0000256" key="5">
    <source>
        <dbReference type="ARBA" id="ARBA00022842"/>
    </source>
</evidence>
<dbReference type="Pfam" id="PF22099">
    <property type="entry name" value="MRS2-like"/>
    <property type="match status" value="1"/>
</dbReference>
<evidence type="ECO:0008006" key="13">
    <source>
        <dbReference type="Google" id="ProtNLM"/>
    </source>
</evidence>
<evidence type="ECO:0000256" key="9">
    <source>
        <dbReference type="ARBA" id="ARBA00023136"/>
    </source>
</evidence>
<keyword evidence="6" id="KW-0809">Transit peptide</keyword>
<accession>A0A0U1LYS3</accession>
<dbReference type="GO" id="GO:0015095">
    <property type="term" value="F:magnesium ion transmembrane transporter activity"/>
    <property type="evidence" value="ECO:0007669"/>
    <property type="project" value="TreeGrafter"/>
</dbReference>
<dbReference type="PANTHER" id="PTHR13890">
    <property type="entry name" value="RNA SPLICING PROTEIN MRS2, MITOCHONDRIAL"/>
    <property type="match status" value="1"/>
</dbReference>
<comment type="similarity">
    <text evidence="2">Belongs to the CorA metal ion transporter (MIT) (TC 1.A.35) family.</text>
</comment>
<evidence type="ECO:0000313" key="11">
    <source>
        <dbReference type="EMBL" id="CRG88489.1"/>
    </source>
</evidence>
<evidence type="ECO:0000256" key="2">
    <source>
        <dbReference type="ARBA" id="ARBA00009765"/>
    </source>
</evidence>
<evidence type="ECO:0000256" key="1">
    <source>
        <dbReference type="ARBA" id="ARBA00004141"/>
    </source>
</evidence>
<name>A0A0U1LYS3_TALIS</name>
<evidence type="ECO:0000256" key="8">
    <source>
        <dbReference type="ARBA" id="ARBA00023065"/>
    </source>
</evidence>
<proteinExistence type="inferred from homology"/>
<dbReference type="Proteomes" id="UP000054383">
    <property type="component" value="Unassembled WGS sequence"/>
</dbReference>
<comment type="subcellular location">
    <subcellularLocation>
        <location evidence="1">Membrane</location>
        <topology evidence="1">Multi-pass membrane protein</topology>
    </subcellularLocation>
</comment>
<feature type="transmembrane region" description="Helical" evidence="10">
    <location>
        <begin position="188"/>
        <end position="208"/>
    </location>
</feature>
<dbReference type="SUPFAM" id="SSF144083">
    <property type="entry name" value="Magnesium transport protein CorA, transmembrane region"/>
    <property type="match status" value="1"/>
</dbReference>
<protein>
    <recommendedName>
        <fullName evidence="13">Magnesium transporter</fullName>
    </recommendedName>
</protein>
<keyword evidence="9 10" id="KW-0472">Membrane</keyword>
<dbReference type="AlphaFoldDB" id="A0A0U1LYS3"/>
<evidence type="ECO:0000256" key="7">
    <source>
        <dbReference type="ARBA" id="ARBA00022989"/>
    </source>
</evidence>
<reference evidence="11 12" key="1">
    <citation type="submission" date="2015-04" db="EMBL/GenBank/DDBJ databases">
        <authorList>
            <person name="Syromyatnikov M.Y."/>
            <person name="Popov V.N."/>
        </authorList>
    </citation>
    <scope>NUCLEOTIDE SEQUENCE [LARGE SCALE GENOMIC DNA]</scope>
    <source>
        <strain evidence="11">WF-38-12</strain>
    </source>
</reference>
<evidence type="ECO:0000313" key="12">
    <source>
        <dbReference type="Proteomes" id="UP000054383"/>
    </source>
</evidence>
<organism evidence="11 12">
    <name type="scientific">Talaromyces islandicus</name>
    <name type="common">Penicillium islandicum</name>
    <dbReference type="NCBI Taxonomy" id="28573"/>
    <lineage>
        <taxon>Eukaryota</taxon>
        <taxon>Fungi</taxon>
        <taxon>Dikarya</taxon>
        <taxon>Ascomycota</taxon>
        <taxon>Pezizomycotina</taxon>
        <taxon>Eurotiomycetes</taxon>
        <taxon>Eurotiomycetidae</taxon>
        <taxon>Eurotiales</taxon>
        <taxon>Trichocomaceae</taxon>
        <taxon>Talaromyces</taxon>
        <taxon>Talaromyces sect. Islandici</taxon>
    </lineage>
</organism>
<keyword evidence="5" id="KW-0460">Magnesium</keyword>
<keyword evidence="4 10" id="KW-0812">Transmembrane</keyword>
<dbReference type="Gene3D" id="1.20.58.340">
    <property type="entry name" value="Magnesium transport protein CorA, transmembrane region"/>
    <property type="match status" value="2"/>
</dbReference>
<keyword evidence="3" id="KW-0813">Transport</keyword>